<dbReference type="Proteomes" id="UP000284767">
    <property type="component" value="Unassembled WGS sequence"/>
</dbReference>
<evidence type="ECO:0000313" key="9">
    <source>
        <dbReference type="Proteomes" id="UP000284767"/>
    </source>
</evidence>
<evidence type="ECO:0000256" key="3">
    <source>
        <dbReference type="SAM" id="Coils"/>
    </source>
</evidence>
<evidence type="ECO:0000256" key="1">
    <source>
        <dbReference type="ARBA" id="ARBA00004196"/>
    </source>
</evidence>
<dbReference type="RefSeq" id="WP_003116277.1">
    <property type="nucleotide sequence ID" value="NZ_AP040361.1"/>
</dbReference>
<dbReference type="Gene3D" id="2.40.50.100">
    <property type="match status" value="1"/>
</dbReference>
<comment type="caution">
    <text evidence="5">The sequence shown here is derived from an EMBL/GenBank/DDBJ whole genome shotgun (WGS) entry which is preliminary data.</text>
</comment>
<proteinExistence type="predicted"/>
<dbReference type="GO" id="GO:0030313">
    <property type="term" value="C:cell envelope"/>
    <property type="evidence" value="ECO:0007669"/>
    <property type="project" value="UniProtKB-SubCell"/>
</dbReference>
<dbReference type="Proteomes" id="UP000644192">
    <property type="component" value="Unassembled WGS sequence"/>
</dbReference>
<reference evidence="8" key="1">
    <citation type="submission" date="2017-05" db="EMBL/GenBank/DDBJ databases">
        <authorList>
            <person name="Giani T."/>
            <person name="Arena F."/>
            <person name="Pollini S."/>
            <person name="Di Pilato V."/>
            <person name="D'Andrea M.M."/>
            <person name="Henrici De Angelis L."/>
            <person name="Bassetti M."/>
            <person name="Rossolini G.M."/>
        </authorList>
    </citation>
    <scope>NUCLEOTIDE SEQUENCE [LARGE SCALE GENOMIC DNA]</scope>
    <source>
        <strain evidence="8">S567_C10_BS</strain>
    </source>
</reference>
<sequence>MTTDRFSFLRRPALSLAAGLAVVAALAWLVLAGGTAKRTEGERWVAVRAAPLVHQIGLVGRLEPGRVVTLAAPFAGNVEALLVEPGQRVAEGQELLRMDTREIAVQVREAQSALLKARRTLQDLRDWERGEDMARVRRALRSAQLAQSSTERKLRETRELFQRGIVPRNELDDLEQQASQQRMDLEAARREVESTRAKGQGENRQIAEMDLANASVKYETLQAQLDGRTVRAPFAGIVVAAPGLAGEQGSREPVQAGSKLGQGQALFGLASVERLKVSAKVSELDINQLREGQAVEISGDGFEGTTLAGVIAALGGQALPGMAQGGSPQFEVTVSVAPLDPRQLQKIRLGMSAKLTVTTYRNEQAIVVPPEAIRHEGDRLFVDFRQAPGASVMAQQVKIGRSTPEGVEVFELQPGLVRVPSSSDR</sequence>
<feature type="domain" description="CzcB-like barrel-sandwich hybrid" evidence="4">
    <location>
        <begin position="67"/>
        <end position="247"/>
    </location>
</feature>
<reference evidence="7 9" key="4">
    <citation type="submission" date="2019-01" db="EMBL/GenBank/DDBJ databases">
        <title>The Pseudomonas aeruginosa pan-genome provides new insights on its population structure, horizontal gene transfer and pathogenicity.</title>
        <authorList>
            <person name="Freschi L."/>
            <person name="Vincent A.T."/>
            <person name="Jeukens J."/>
            <person name="Emond-Rheault J.-G."/>
            <person name="Kukavica-Ibrulj I."/>
            <person name="Dupont M.-J."/>
            <person name="Charette S.J."/>
            <person name="Boyle B."/>
            <person name="Levesque R.C."/>
        </authorList>
    </citation>
    <scope>NUCLEOTIDE SEQUENCE [LARGE SCALE GENOMIC DNA]</scope>
    <source>
        <strain evidence="7 9">PA-W36</strain>
    </source>
</reference>
<organism evidence="5 10">
    <name type="scientific">Pseudomonas aeruginosa</name>
    <dbReference type="NCBI Taxonomy" id="287"/>
    <lineage>
        <taxon>Bacteria</taxon>
        <taxon>Pseudomonadati</taxon>
        <taxon>Pseudomonadota</taxon>
        <taxon>Gammaproteobacteria</taxon>
        <taxon>Pseudomonadales</taxon>
        <taxon>Pseudomonadaceae</taxon>
        <taxon>Pseudomonas</taxon>
    </lineage>
</organism>
<dbReference type="InterPro" id="IPR058647">
    <property type="entry name" value="BSH_CzcB-like"/>
</dbReference>
<dbReference type="EMBL" id="NSNE01000021">
    <property type="protein sequence ID" value="RPM06849.1"/>
    <property type="molecule type" value="Genomic_DNA"/>
</dbReference>
<dbReference type="eggNOG" id="COG0845">
    <property type="taxonomic scope" value="Bacteria"/>
</dbReference>
<dbReference type="PANTHER" id="PTHR32347">
    <property type="entry name" value="EFFLUX SYSTEM COMPONENT YKNX-RELATED"/>
    <property type="match status" value="1"/>
</dbReference>
<evidence type="ECO:0000313" key="5">
    <source>
        <dbReference type="EMBL" id="MZZ13510.1"/>
    </source>
</evidence>
<accession>A0A072ZP59</accession>
<dbReference type="InterPro" id="IPR050465">
    <property type="entry name" value="UPF0194_transport"/>
</dbReference>
<evidence type="ECO:0000313" key="7">
    <source>
        <dbReference type="EMBL" id="RPM06849.1"/>
    </source>
</evidence>
<reference evidence="6" key="2">
    <citation type="submission" date="2017-05" db="EMBL/GenBank/DDBJ databases">
        <authorList>
            <person name="Song R."/>
            <person name="Chenine A.L."/>
            <person name="Ruprecht R.M."/>
        </authorList>
    </citation>
    <scope>NUCLEOTIDE SEQUENCE [LARGE SCALE GENOMIC DNA]</scope>
    <source>
        <strain evidence="6">S567_C10_BS</strain>
    </source>
</reference>
<evidence type="ECO:0000313" key="6">
    <source>
        <dbReference type="EMBL" id="OTI58187.1"/>
    </source>
</evidence>
<reference evidence="5" key="5">
    <citation type="submission" date="2020-01" db="EMBL/GenBank/DDBJ databases">
        <title>Bacteria Cultured from War Wounds Associated with the Conflict in Eastern Ukraine.</title>
        <authorList>
            <person name="Snesrud E."/>
            <person name="Galac M.R."/>
            <person name="Mc Gann P."/>
            <person name="Valentine K."/>
            <person name="Viacheslav K."/>
        </authorList>
    </citation>
    <scope>NUCLEOTIDE SEQUENCE</scope>
    <source>
        <strain evidence="5">VNMU148</strain>
    </source>
</reference>
<gene>
    <name evidence="6" type="ORF">CAZ10_24010</name>
    <name evidence="5" type="ORF">GUL26_14745</name>
    <name evidence="7" type="ORF">IPC1295_27185</name>
</gene>
<dbReference type="EMBL" id="NFFZ01000014">
    <property type="protein sequence ID" value="OTI58187.1"/>
    <property type="molecule type" value="Genomic_DNA"/>
</dbReference>
<dbReference type="Pfam" id="PF25973">
    <property type="entry name" value="BSH_CzcB"/>
    <property type="match status" value="1"/>
</dbReference>
<feature type="coiled-coil region" evidence="3">
    <location>
        <begin position="168"/>
        <end position="224"/>
    </location>
</feature>
<evidence type="ECO:0000259" key="4">
    <source>
        <dbReference type="Pfam" id="PF25973"/>
    </source>
</evidence>
<evidence type="ECO:0000313" key="8">
    <source>
        <dbReference type="Proteomes" id="UP000194857"/>
    </source>
</evidence>
<dbReference type="EMBL" id="WXZT01000010">
    <property type="protein sequence ID" value="MZZ13510.1"/>
    <property type="molecule type" value="Genomic_DNA"/>
</dbReference>
<reference evidence="7 9" key="3">
    <citation type="submission" date="2017-08" db="EMBL/GenBank/DDBJ databases">
        <authorList>
            <person name="Feschi L."/>
            <person name="Jeukens J."/>
            <person name="Emond-Rheault J.-G."/>
            <person name="Kukavica-Ibrulj I."/>
            <person name="Boyle B."/>
            <person name="Levesque R.C."/>
        </authorList>
    </citation>
    <scope>NUCLEOTIDE SEQUENCE [LARGE SCALE GENOMIC DNA]</scope>
    <source>
        <strain evidence="7 9">PA-W36</strain>
    </source>
</reference>
<dbReference type="Gene3D" id="2.40.30.170">
    <property type="match status" value="1"/>
</dbReference>
<protein>
    <submittedName>
        <fullName evidence="5">HlyD family efflux transporter periplasmic adaptor subunit</fullName>
    </submittedName>
    <submittedName>
        <fullName evidence="6">HlyD family secretion protein</fullName>
    </submittedName>
</protein>
<dbReference type="SUPFAM" id="SSF111369">
    <property type="entry name" value="HlyD-like secretion proteins"/>
    <property type="match status" value="1"/>
</dbReference>
<evidence type="ECO:0000256" key="2">
    <source>
        <dbReference type="ARBA" id="ARBA00023054"/>
    </source>
</evidence>
<keyword evidence="2 3" id="KW-0175">Coiled coil</keyword>
<evidence type="ECO:0000313" key="10">
    <source>
        <dbReference type="Proteomes" id="UP000644192"/>
    </source>
</evidence>
<dbReference type="Proteomes" id="UP000194857">
    <property type="component" value="Unassembled WGS sequence"/>
</dbReference>
<comment type="subcellular location">
    <subcellularLocation>
        <location evidence="1">Cell envelope</location>
    </subcellularLocation>
</comment>
<name>A0A072ZP59_PSEAI</name>
<dbReference type="AlphaFoldDB" id="A0A072ZP59"/>